<accession>A0A498K5Z9</accession>
<dbReference type="PANTHER" id="PTHR31579:SF84">
    <property type="entry name" value="F21O3.6 PROTEIN"/>
    <property type="match status" value="1"/>
</dbReference>
<name>A0A498K5Z9_MALDO</name>
<keyword evidence="2" id="KW-1185">Reference proteome</keyword>
<dbReference type="EMBL" id="RDQH01000330">
    <property type="protein sequence ID" value="RXI01355.1"/>
    <property type="molecule type" value="Genomic_DNA"/>
</dbReference>
<gene>
    <name evidence="1" type="ORF">DVH24_001589</name>
</gene>
<dbReference type="Proteomes" id="UP000290289">
    <property type="component" value="Chromosome 4"/>
</dbReference>
<proteinExistence type="predicted"/>
<reference evidence="1 2" key="1">
    <citation type="submission" date="2018-10" db="EMBL/GenBank/DDBJ databases">
        <title>A high-quality apple genome assembly.</title>
        <authorList>
            <person name="Hu J."/>
        </authorList>
    </citation>
    <scope>NUCLEOTIDE SEQUENCE [LARGE SCALE GENOMIC DNA]</scope>
    <source>
        <strain evidence="2">cv. HFTH1</strain>
        <tissue evidence="1">Young leaf</tissue>
    </source>
</reference>
<protein>
    <submittedName>
        <fullName evidence="1">Uncharacterized protein</fullName>
    </submittedName>
</protein>
<dbReference type="Pfam" id="PF04720">
    <property type="entry name" value="PDDEXK_6"/>
    <property type="match status" value="1"/>
</dbReference>
<evidence type="ECO:0000313" key="2">
    <source>
        <dbReference type="Proteomes" id="UP000290289"/>
    </source>
</evidence>
<organism evidence="1 2">
    <name type="scientific">Malus domestica</name>
    <name type="common">Apple</name>
    <name type="synonym">Pyrus malus</name>
    <dbReference type="NCBI Taxonomy" id="3750"/>
    <lineage>
        <taxon>Eukaryota</taxon>
        <taxon>Viridiplantae</taxon>
        <taxon>Streptophyta</taxon>
        <taxon>Embryophyta</taxon>
        <taxon>Tracheophyta</taxon>
        <taxon>Spermatophyta</taxon>
        <taxon>Magnoliopsida</taxon>
        <taxon>eudicotyledons</taxon>
        <taxon>Gunneridae</taxon>
        <taxon>Pentapetalae</taxon>
        <taxon>rosids</taxon>
        <taxon>fabids</taxon>
        <taxon>Rosales</taxon>
        <taxon>Rosaceae</taxon>
        <taxon>Amygdaloideae</taxon>
        <taxon>Maleae</taxon>
        <taxon>Malus</taxon>
    </lineage>
</organism>
<evidence type="ECO:0000313" key="1">
    <source>
        <dbReference type="EMBL" id="RXI01355.1"/>
    </source>
</evidence>
<sequence>MLGVQVPLLRRCRSGSSSSKITSRSYEFIDKITSGKIARPSSQYSRLLQFLPRNFVGSSKDVKHIVRVTCNSTKRSLRSKDLFVPPVEVKWEPIDMTEKKVG</sequence>
<dbReference type="InterPro" id="IPR006502">
    <property type="entry name" value="PDDEXK-like"/>
</dbReference>
<dbReference type="AlphaFoldDB" id="A0A498K5Z9"/>
<comment type="caution">
    <text evidence="1">The sequence shown here is derived from an EMBL/GenBank/DDBJ whole genome shotgun (WGS) entry which is preliminary data.</text>
</comment>
<dbReference type="PANTHER" id="PTHR31579">
    <property type="entry name" value="OS03G0796600 PROTEIN"/>
    <property type="match status" value="1"/>
</dbReference>